<keyword evidence="1" id="KW-0378">Hydrolase</keyword>
<dbReference type="Gene3D" id="2.40.10.120">
    <property type="match status" value="1"/>
</dbReference>
<organism evidence="1 2">
    <name type="scientific">Bacteroides ovatus</name>
    <dbReference type="NCBI Taxonomy" id="28116"/>
    <lineage>
        <taxon>Bacteria</taxon>
        <taxon>Pseudomonadati</taxon>
        <taxon>Bacteroidota</taxon>
        <taxon>Bacteroidia</taxon>
        <taxon>Bacteroidales</taxon>
        <taxon>Bacteroidaceae</taxon>
        <taxon>Bacteroides</taxon>
    </lineage>
</organism>
<protein>
    <submittedName>
        <fullName evidence="1">Serine protease Do</fullName>
    </submittedName>
</protein>
<dbReference type="InterPro" id="IPR009003">
    <property type="entry name" value="Peptidase_S1_PA"/>
</dbReference>
<dbReference type="RefSeq" id="WP_022199831.1">
    <property type="nucleotide sequence ID" value="NZ_FMYE01000005.1"/>
</dbReference>
<dbReference type="EMBL" id="FMYE01000005">
    <property type="protein sequence ID" value="SDB76006.1"/>
    <property type="molecule type" value="Genomic_DNA"/>
</dbReference>
<gene>
    <name evidence="1" type="ORF">SAMN05192581_1005123</name>
</gene>
<name>A0A1G6G464_BACOV</name>
<dbReference type="PANTHER" id="PTHR43019:SF23">
    <property type="entry name" value="PROTEASE DO-LIKE 5, CHLOROPLASTIC"/>
    <property type="match status" value="1"/>
</dbReference>
<evidence type="ECO:0000313" key="1">
    <source>
        <dbReference type="EMBL" id="SDB76006.1"/>
    </source>
</evidence>
<dbReference type="Proteomes" id="UP000183670">
    <property type="component" value="Unassembled WGS sequence"/>
</dbReference>
<reference evidence="1 2" key="1">
    <citation type="submission" date="2016-10" db="EMBL/GenBank/DDBJ databases">
        <authorList>
            <person name="de Groot N.N."/>
        </authorList>
    </citation>
    <scope>NUCLEOTIDE SEQUENCE [LARGE SCALE GENOMIC DNA]</scope>
    <source>
        <strain evidence="1 2">NLAE-zl-C500</strain>
    </source>
</reference>
<dbReference type="Pfam" id="PF13365">
    <property type="entry name" value="Trypsin_2"/>
    <property type="match status" value="1"/>
</dbReference>
<dbReference type="AlphaFoldDB" id="A0A1G6G464"/>
<evidence type="ECO:0000313" key="2">
    <source>
        <dbReference type="Proteomes" id="UP000183670"/>
    </source>
</evidence>
<sequence length="246" mass="26892">MKSSVLCILTVFFVIFFSSCGNSGRKHKNERTAVRTSVGAKNRKVDIDLKLSSNTKMMSGTEIFKRYNSAVFMVYTSDGYNAFQGSGFFISSDGIAVSNYHVFKGTSIGLETIKLSSGEQLSIEDVIAKSEESDFIIFKVEVKGNQRFNYIPIASASPSVGDKVYAIGSPRGLENTFSSGEVSQWRDKNLMQISALIDHGSSGGALINEYGEVIGITSGSFYDGSQANLNYAWSIDVIKSYITMKK</sequence>
<dbReference type="PROSITE" id="PS51257">
    <property type="entry name" value="PROKAR_LIPOPROTEIN"/>
    <property type="match status" value="1"/>
</dbReference>
<dbReference type="GO" id="GO:0004252">
    <property type="term" value="F:serine-type endopeptidase activity"/>
    <property type="evidence" value="ECO:0007669"/>
    <property type="project" value="InterPro"/>
</dbReference>
<dbReference type="GO" id="GO:0006508">
    <property type="term" value="P:proteolysis"/>
    <property type="evidence" value="ECO:0007669"/>
    <property type="project" value="UniProtKB-KW"/>
</dbReference>
<dbReference type="PRINTS" id="PR00834">
    <property type="entry name" value="PROTEASES2C"/>
</dbReference>
<dbReference type="SUPFAM" id="SSF50494">
    <property type="entry name" value="Trypsin-like serine proteases"/>
    <property type="match status" value="1"/>
</dbReference>
<accession>A0A1G6G464</accession>
<proteinExistence type="predicted"/>
<dbReference type="PANTHER" id="PTHR43019">
    <property type="entry name" value="SERINE ENDOPROTEASE DEGS"/>
    <property type="match status" value="1"/>
</dbReference>
<keyword evidence="1" id="KW-0645">Protease</keyword>
<dbReference type="InterPro" id="IPR001940">
    <property type="entry name" value="Peptidase_S1C"/>
</dbReference>